<dbReference type="PANTHER" id="PTHR15537">
    <property type="entry name" value="F-BOX ONLY PROTEIN 7"/>
    <property type="match status" value="1"/>
</dbReference>
<gene>
    <name evidence="3" type="primary">LOC117239513</name>
</gene>
<dbReference type="GO" id="GO:0019901">
    <property type="term" value="F:protein kinase binding"/>
    <property type="evidence" value="ECO:0007669"/>
    <property type="project" value="InterPro"/>
</dbReference>
<proteinExistence type="predicted"/>
<dbReference type="PROSITE" id="PS50181">
    <property type="entry name" value="FBOX"/>
    <property type="match status" value="1"/>
</dbReference>
<dbReference type="InterPro" id="IPR047118">
    <property type="entry name" value="Fbxo7"/>
</dbReference>
<dbReference type="InterPro" id="IPR001810">
    <property type="entry name" value="F-box_dom"/>
</dbReference>
<sequence>MLKSILAEECTRTKLAPSLEKVLNDLDRESTHHDYIVALIIVLLAEAGFYLSSSYSDRPQCPKLLYIPKSWKSRDTGIYEMYFQLESVPDVECKLVVVPLGDTLILNFFPLMDGKTTYSISVQTLKYVNPYSSDLCGRYMNLKAISHRFKDQLSTPVRKDLFIKAGVMGPSLQTIPIELKFRILRLLDAYSVTKMAQCCREFRDICSESQLWKDLLYRDFPGCYRTVSNGKDCYRFRLSLNCCSKELIPETYRKNYVAGRNYRKKVSPRGGDYAYETHPGPLIPLIGN</sequence>
<keyword evidence="2" id="KW-1185">Reference proteome</keyword>
<name>A0A6J3L8U2_9HYME</name>
<dbReference type="RefSeq" id="XP_033361031.1">
    <property type="nucleotide sequence ID" value="XM_033505140.1"/>
</dbReference>
<organism evidence="2 3">
    <name type="scientific">Bombus vosnesenskii</name>
    <dbReference type="NCBI Taxonomy" id="207650"/>
    <lineage>
        <taxon>Eukaryota</taxon>
        <taxon>Metazoa</taxon>
        <taxon>Ecdysozoa</taxon>
        <taxon>Arthropoda</taxon>
        <taxon>Hexapoda</taxon>
        <taxon>Insecta</taxon>
        <taxon>Pterygota</taxon>
        <taxon>Neoptera</taxon>
        <taxon>Endopterygota</taxon>
        <taxon>Hymenoptera</taxon>
        <taxon>Apocrita</taxon>
        <taxon>Aculeata</taxon>
        <taxon>Apoidea</taxon>
        <taxon>Anthophila</taxon>
        <taxon>Apidae</taxon>
        <taxon>Bombus</taxon>
        <taxon>Pyrobombus</taxon>
    </lineage>
</organism>
<dbReference type="Gene3D" id="1.20.1280.50">
    <property type="match status" value="1"/>
</dbReference>
<dbReference type="Proteomes" id="UP000504631">
    <property type="component" value="Unplaced"/>
</dbReference>
<dbReference type="SUPFAM" id="SSF81383">
    <property type="entry name" value="F-box domain"/>
    <property type="match status" value="1"/>
</dbReference>
<dbReference type="GO" id="GO:1903599">
    <property type="term" value="P:positive regulation of autophagy of mitochondrion"/>
    <property type="evidence" value="ECO:0007669"/>
    <property type="project" value="TreeGrafter"/>
</dbReference>
<dbReference type="KEGG" id="bvk:117239513"/>
<dbReference type="Gene3D" id="3.40.1000.30">
    <property type="match status" value="1"/>
</dbReference>
<dbReference type="GeneID" id="117239513"/>
<evidence type="ECO:0000259" key="1">
    <source>
        <dbReference type="PROSITE" id="PS50181"/>
    </source>
</evidence>
<dbReference type="InterPro" id="IPR036047">
    <property type="entry name" value="F-box-like_dom_sf"/>
</dbReference>
<protein>
    <submittedName>
        <fullName evidence="3">F-box only protein 7-like isoform X1</fullName>
    </submittedName>
</protein>
<dbReference type="AlphaFoldDB" id="A0A6J3L8U2"/>
<reference evidence="3" key="1">
    <citation type="submission" date="2025-08" db="UniProtKB">
        <authorList>
            <consortium name="RefSeq"/>
        </authorList>
    </citation>
    <scope>IDENTIFICATION</scope>
    <source>
        <tissue evidence="3">Muscle</tissue>
    </source>
</reference>
<feature type="domain" description="F-box" evidence="1">
    <location>
        <begin position="169"/>
        <end position="215"/>
    </location>
</feature>
<dbReference type="Pfam" id="PF12937">
    <property type="entry name" value="F-box-like"/>
    <property type="match status" value="1"/>
</dbReference>
<dbReference type="SMART" id="SM00256">
    <property type="entry name" value="FBOX"/>
    <property type="match status" value="1"/>
</dbReference>
<evidence type="ECO:0000313" key="3">
    <source>
        <dbReference type="RefSeq" id="XP_033361031.1"/>
    </source>
</evidence>
<dbReference type="PANTHER" id="PTHR15537:SF2">
    <property type="entry name" value="F-BOX ONLY PROTEIN 7"/>
    <property type="match status" value="1"/>
</dbReference>
<accession>A0A6J3L8U2</accession>
<evidence type="ECO:0000313" key="2">
    <source>
        <dbReference type="Proteomes" id="UP000504631"/>
    </source>
</evidence>